<evidence type="ECO:0000259" key="1">
    <source>
        <dbReference type="Pfam" id="PF22938"/>
    </source>
</evidence>
<sequence>MRRILHEHFHFHPYKMVVVWECHYKVVIRINDVAYRIQENPRSRMLVVHLDRLAPYHGAARDEQP</sequence>
<reference evidence="2 3" key="1">
    <citation type="submission" date="2017-12" db="EMBL/GenBank/DDBJ databases">
        <title>Hemimetabolous genomes reveal molecular basis of termite eusociality.</title>
        <authorList>
            <person name="Harrison M.C."/>
            <person name="Jongepier E."/>
            <person name="Robertson H.M."/>
            <person name="Arning N."/>
            <person name="Bitard-Feildel T."/>
            <person name="Chao H."/>
            <person name="Childers C.P."/>
            <person name="Dinh H."/>
            <person name="Doddapaneni H."/>
            <person name="Dugan S."/>
            <person name="Gowin J."/>
            <person name="Greiner C."/>
            <person name="Han Y."/>
            <person name="Hu H."/>
            <person name="Hughes D.S.T."/>
            <person name="Huylmans A.-K."/>
            <person name="Kemena C."/>
            <person name="Kremer L.P.M."/>
            <person name="Lee S.L."/>
            <person name="Lopez-Ezquerra A."/>
            <person name="Mallet L."/>
            <person name="Monroy-Kuhn J.M."/>
            <person name="Moser A."/>
            <person name="Murali S.C."/>
            <person name="Muzny D.M."/>
            <person name="Otani S."/>
            <person name="Piulachs M.-D."/>
            <person name="Poelchau M."/>
            <person name="Qu J."/>
            <person name="Schaub F."/>
            <person name="Wada-Katsumata A."/>
            <person name="Worley K.C."/>
            <person name="Xie Q."/>
            <person name="Ylla G."/>
            <person name="Poulsen M."/>
            <person name="Gibbs R.A."/>
            <person name="Schal C."/>
            <person name="Richards S."/>
            <person name="Belles X."/>
            <person name="Korb J."/>
            <person name="Bornberg-Bauer E."/>
        </authorList>
    </citation>
    <scope>NUCLEOTIDE SEQUENCE [LARGE SCALE GENOMIC DNA]</scope>
    <source>
        <tissue evidence="2">Whole body</tissue>
    </source>
</reference>
<keyword evidence="3" id="KW-1185">Reference proteome</keyword>
<comment type="caution">
    <text evidence="2">The sequence shown here is derived from an EMBL/GenBank/DDBJ whole genome shotgun (WGS) entry which is preliminary data.</text>
</comment>
<gene>
    <name evidence="2" type="ORF">B7P43_G13937</name>
</gene>
<dbReference type="Pfam" id="PF22938">
    <property type="entry name" value="Integrase_p58_C"/>
    <property type="match status" value="1"/>
</dbReference>
<protein>
    <recommendedName>
        <fullName evidence="1">Integrase p58-like C-terminal domain-containing protein</fullName>
    </recommendedName>
</protein>
<evidence type="ECO:0000313" key="2">
    <source>
        <dbReference type="EMBL" id="PNF24841.1"/>
    </source>
</evidence>
<dbReference type="Proteomes" id="UP000235965">
    <property type="component" value="Unassembled WGS sequence"/>
</dbReference>
<evidence type="ECO:0000313" key="3">
    <source>
        <dbReference type="Proteomes" id="UP000235965"/>
    </source>
</evidence>
<organism evidence="2 3">
    <name type="scientific">Cryptotermes secundus</name>
    <dbReference type="NCBI Taxonomy" id="105785"/>
    <lineage>
        <taxon>Eukaryota</taxon>
        <taxon>Metazoa</taxon>
        <taxon>Ecdysozoa</taxon>
        <taxon>Arthropoda</taxon>
        <taxon>Hexapoda</taxon>
        <taxon>Insecta</taxon>
        <taxon>Pterygota</taxon>
        <taxon>Neoptera</taxon>
        <taxon>Polyneoptera</taxon>
        <taxon>Dictyoptera</taxon>
        <taxon>Blattodea</taxon>
        <taxon>Blattoidea</taxon>
        <taxon>Termitoidae</taxon>
        <taxon>Kalotermitidae</taxon>
        <taxon>Cryptotermitinae</taxon>
        <taxon>Cryptotermes</taxon>
    </lineage>
</organism>
<dbReference type="InParanoid" id="A0A2J7Q8C7"/>
<dbReference type="AlphaFoldDB" id="A0A2J7Q8C7"/>
<accession>A0A2J7Q8C7</accession>
<name>A0A2J7Q8C7_9NEOP</name>
<dbReference type="EMBL" id="NEVH01016959">
    <property type="protein sequence ID" value="PNF24841.1"/>
    <property type="molecule type" value="Genomic_DNA"/>
</dbReference>
<proteinExistence type="predicted"/>
<feature type="domain" description="Integrase p58-like C-terminal" evidence="1">
    <location>
        <begin position="24"/>
        <end position="55"/>
    </location>
</feature>
<dbReference type="InterPro" id="IPR054465">
    <property type="entry name" value="Integrase_p58-like_C"/>
</dbReference>